<evidence type="ECO:0000313" key="5">
    <source>
        <dbReference type="Proteomes" id="UP000182658"/>
    </source>
</evidence>
<proteinExistence type="predicted"/>
<dbReference type="CDD" id="cd00067">
    <property type="entry name" value="GAL4"/>
    <property type="match status" value="1"/>
</dbReference>
<dbReference type="Gene3D" id="4.10.240.10">
    <property type="entry name" value="Zn(2)-C6 fungal-type DNA-binding domain"/>
    <property type="match status" value="1"/>
</dbReference>
<dbReference type="SUPFAM" id="SSF57701">
    <property type="entry name" value="Zn2/Cys6 DNA-binding domain"/>
    <property type="match status" value="1"/>
</dbReference>
<dbReference type="PANTHER" id="PTHR38791">
    <property type="entry name" value="ZN(II)2CYS6 TRANSCRIPTION FACTOR (EUROFUNG)-RELATED-RELATED"/>
    <property type="match status" value="1"/>
</dbReference>
<evidence type="ECO:0000256" key="1">
    <source>
        <dbReference type="ARBA" id="ARBA00023242"/>
    </source>
</evidence>
<evidence type="ECO:0000256" key="2">
    <source>
        <dbReference type="SAM" id="MobiDB-lite"/>
    </source>
</evidence>
<dbReference type="InterPro" id="IPR001138">
    <property type="entry name" value="Zn2Cys6_DnaBD"/>
</dbReference>
<dbReference type="EMBL" id="KV875100">
    <property type="protein sequence ID" value="OIW26923.1"/>
    <property type="molecule type" value="Genomic_DNA"/>
</dbReference>
<dbReference type="GO" id="GO:0008270">
    <property type="term" value="F:zinc ion binding"/>
    <property type="evidence" value="ECO:0007669"/>
    <property type="project" value="InterPro"/>
</dbReference>
<name>A0A1J7II18_9PEZI</name>
<dbReference type="Pfam" id="PF00172">
    <property type="entry name" value="Zn_clus"/>
    <property type="match status" value="1"/>
</dbReference>
<dbReference type="InterPro" id="IPR036864">
    <property type="entry name" value="Zn2-C6_fun-type_DNA-bd_sf"/>
</dbReference>
<reference evidence="4 5" key="1">
    <citation type="submission" date="2016-10" db="EMBL/GenBank/DDBJ databases">
        <title>Draft genome sequence of Coniochaeta ligniaria NRRL30616, a lignocellulolytic fungus for bioabatement of inhibitors in plant biomass hydrolysates.</title>
        <authorList>
            <consortium name="DOE Joint Genome Institute"/>
            <person name="Jimenez D.J."/>
            <person name="Hector R.E."/>
            <person name="Riley R."/>
            <person name="Sun H."/>
            <person name="Grigoriev I.V."/>
            <person name="Van Elsas J.D."/>
            <person name="Nichols N.N."/>
        </authorList>
    </citation>
    <scope>NUCLEOTIDE SEQUENCE [LARGE SCALE GENOMIC DNA]</scope>
    <source>
        <strain evidence="4 5">NRRL 30616</strain>
    </source>
</reference>
<evidence type="ECO:0000313" key="4">
    <source>
        <dbReference type="EMBL" id="OIW26923.1"/>
    </source>
</evidence>
<dbReference type="PROSITE" id="PS50048">
    <property type="entry name" value="ZN2_CY6_FUNGAL_2"/>
    <property type="match status" value="1"/>
</dbReference>
<dbReference type="GO" id="GO:0000981">
    <property type="term" value="F:DNA-binding transcription factor activity, RNA polymerase II-specific"/>
    <property type="evidence" value="ECO:0007669"/>
    <property type="project" value="InterPro"/>
</dbReference>
<evidence type="ECO:0000259" key="3">
    <source>
        <dbReference type="PROSITE" id="PS50048"/>
    </source>
</evidence>
<dbReference type="SMART" id="SM00066">
    <property type="entry name" value="GAL4"/>
    <property type="match status" value="1"/>
</dbReference>
<dbReference type="Proteomes" id="UP000182658">
    <property type="component" value="Unassembled WGS sequence"/>
</dbReference>
<keyword evidence="1" id="KW-0539">Nucleus</keyword>
<organism evidence="4 5">
    <name type="scientific">Coniochaeta ligniaria NRRL 30616</name>
    <dbReference type="NCBI Taxonomy" id="1408157"/>
    <lineage>
        <taxon>Eukaryota</taxon>
        <taxon>Fungi</taxon>
        <taxon>Dikarya</taxon>
        <taxon>Ascomycota</taxon>
        <taxon>Pezizomycotina</taxon>
        <taxon>Sordariomycetes</taxon>
        <taxon>Sordariomycetidae</taxon>
        <taxon>Coniochaetales</taxon>
        <taxon>Coniochaetaceae</taxon>
        <taxon>Coniochaeta</taxon>
    </lineage>
</organism>
<accession>A0A1J7II18</accession>
<dbReference type="STRING" id="1408157.A0A1J7II18"/>
<keyword evidence="5" id="KW-1185">Reference proteome</keyword>
<dbReference type="AlphaFoldDB" id="A0A1J7II18"/>
<sequence>MVNRGRSGGCVTCKRRRVKCDETKPECRPCRRLELRCGGYTTKPASLKFRDQNYKFRAPAVQDRAAASRLRHLAEPDTAVPFFLGQYASIGRDMESARGFYEILVPVYCSQQQDSALSLAVSALASKVLSLWRHGSFQSSRKYYTQAIARLRSAIQDRTERSKPATVLAVLALQLYENIAAIYGLRSPTGIHHNGAVSLLPFADSGDINGMISAYIRRFVLHTEISSAMRQERALQDVAHSWIGSRDLTAAPDNPSSALDAIGASVAELQASYRQQLSTEDNCCTASSQQVLGEYVAEAKRIDEELLAWAQSVPDHWQPRRLTSGRDVDSSMPTYRSVCEVYPSCQIANIWNLWRIQRLLLVKVTLGSLDKMLYSSQSELTKDQISAGIRDFVQCKQTLQEMVDAVCYSVPFYLGNRSRSSSITDFTDPTILVPGYPSPAPGNERHPSQKTYDPGTPSDEYKRHVIAQGPWHVMSPLSRLLTLFSEDHVQPLASFLRPGQHEWIRQQFLRVTVLLHLPPPEPESTDSKEGCCFLSSEVRGSMDVKVEYLARGVRKGAVLMSGP</sequence>
<feature type="domain" description="Zn(2)-C6 fungal-type" evidence="3">
    <location>
        <begin position="9"/>
        <end position="37"/>
    </location>
</feature>
<dbReference type="InterPro" id="IPR053175">
    <property type="entry name" value="DHMBA_Reg_Transcription_Factor"/>
</dbReference>
<dbReference type="PROSITE" id="PS00463">
    <property type="entry name" value="ZN2_CY6_FUNGAL_1"/>
    <property type="match status" value="1"/>
</dbReference>
<dbReference type="InParanoid" id="A0A1J7II18"/>
<feature type="region of interest" description="Disordered" evidence="2">
    <location>
        <begin position="437"/>
        <end position="457"/>
    </location>
</feature>
<gene>
    <name evidence="4" type="ORF">CONLIGDRAFT_492657</name>
</gene>
<protein>
    <recommendedName>
        <fullName evidence="3">Zn(2)-C6 fungal-type domain-containing protein</fullName>
    </recommendedName>
</protein>
<dbReference type="OrthoDB" id="2991872at2759"/>